<dbReference type="AlphaFoldDB" id="A0A317GDD7"/>
<reference evidence="3" key="2">
    <citation type="submission" date="2018-05" db="EMBL/GenBank/DDBJ databases">
        <authorList>
            <person name="Lanie J.A."/>
            <person name="Ng W.-L."/>
            <person name="Kazmierczak K.M."/>
            <person name="Andrzejewski T.M."/>
            <person name="Davidsen T.M."/>
            <person name="Wayne K.J."/>
            <person name="Tettelin H."/>
            <person name="Glass J.I."/>
            <person name="Rusch D."/>
            <person name="Podicherti R."/>
            <person name="Tsui H.-C.T."/>
            <person name="Winkler M.E."/>
        </authorList>
    </citation>
    <scope>NUCLEOTIDE SEQUENCE</scope>
    <source>
        <strain evidence="3">LR12</strain>
    </source>
</reference>
<feature type="transmembrane region" description="Helical" evidence="1">
    <location>
        <begin position="6"/>
        <end position="24"/>
    </location>
</feature>
<reference evidence="4 5" key="1">
    <citation type="journal article" date="2018" name="Front. Microbiol.">
        <title>Comparative Genomics of the Herbivore Gut Symbiont Lactobacillus reuteri Reveals Genetic Diversity and Lifestyle Adaptation.</title>
        <authorList>
            <person name="Zhao J."/>
        </authorList>
    </citation>
    <scope>NUCLEOTIDE SEQUENCE [LARGE SCALE GENOMIC DNA]</scope>
    <source>
        <strain evidence="3 5">LR12</strain>
        <strain evidence="4">LR9</strain>
    </source>
</reference>
<sequence length="61" mass="7031">MIKVIILSVAISVFLSSLITYFAMKIMSDFWTKFLSQTEERFDKKIGLKKISESIKVNAKN</sequence>
<dbReference type="EMBL" id="QGHS01000054">
    <property type="protein sequence ID" value="PWT46951.1"/>
    <property type="molecule type" value="Genomic_DNA"/>
</dbReference>
<evidence type="ECO:0000313" key="5">
    <source>
        <dbReference type="Proteomes" id="UP000245866"/>
    </source>
</evidence>
<keyword evidence="1" id="KW-1133">Transmembrane helix</keyword>
<name>A0A317GDD7_LIMRT</name>
<dbReference type="Proteomes" id="UP000245866">
    <property type="component" value="Unassembled WGS sequence"/>
</dbReference>
<evidence type="ECO:0000313" key="4">
    <source>
        <dbReference type="Proteomes" id="UP000245735"/>
    </source>
</evidence>
<evidence type="ECO:0000313" key="2">
    <source>
        <dbReference type="EMBL" id="PWT38275.1"/>
    </source>
</evidence>
<reference evidence="2" key="3">
    <citation type="submission" date="2018-05" db="EMBL/GenBank/DDBJ databases">
        <authorList>
            <person name="Peng X.Y."/>
            <person name="Xu Y.F."/>
            <person name="Luo D."/>
            <person name="Yu J."/>
            <person name="Gu J.Y."/>
        </authorList>
    </citation>
    <scope>NUCLEOTIDE SEQUENCE</scope>
    <source>
        <strain evidence="2">LR9</strain>
    </source>
</reference>
<dbReference type="Proteomes" id="UP000245735">
    <property type="component" value="Unassembled WGS sequence"/>
</dbReference>
<gene>
    <name evidence="3" type="ORF">DKZ23_05450</name>
    <name evidence="2" type="ORF">DKZ35_01200</name>
</gene>
<evidence type="ECO:0000256" key="1">
    <source>
        <dbReference type="SAM" id="Phobius"/>
    </source>
</evidence>
<keyword evidence="1" id="KW-0472">Membrane</keyword>
<accession>A0A317GDD7</accession>
<evidence type="ECO:0000313" key="3">
    <source>
        <dbReference type="EMBL" id="PWT46951.1"/>
    </source>
</evidence>
<keyword evidence="1" id="KW-0812">Transmembrane</keyword>
<dbReference type="EMBL" id="QGHV01000004">
    <property type="protein sequence ID" value="PWT38275.1"/>
    <property type="molecule type" value="Genomic_DNA"/>
</dbReference>
<comment type="caution">
    <text evidence="3">The sequence shown here is derived from an EMBL/GenBank/DDBJ whole genome shotgun (WGS) entry which is preliminary data.</text>
</comment>
<proteinExistence type="predicted"/>
<organism evidence="3 5">
    <name type="scientific">Limosilactobacillus reuteri</name>
    <name type="common">Lactobacillus reuteri</name>
    <dbReference type="NCBI Taxonomy" id="1598"/>
    <lineage>
        <taxon>Bacteria</taxon>
        <taxon>Bacillati</taxon>
        <taxon>Bacillota</taxon>
        <taxon>Bacilli</taxon>
        <taxon>Lactobacillales</taxon>
        <taxon>Lactobacillaceae</taxon>
        <taxon>Limosilactobacillus</taxon>
    </lineage>
</organism>
<protein>
    <submittedName>
        <fullName evidence="3">Uncharacterized protein</fullName>
    </submittedName>
</protein>